<evidence type="ECO:0000313" key="2">
    <source>
        <dbReference type="EMBL" id="MBH0775390.1"/>
    </source>
</evidence>
<keyword evidence="2" id="KW-0540">Nuclease</keyword>
<dbReference type="PANTHER" id="PTHR35400">
    <property type="entry name" value="SLR1083 PROTEIN"/>
    <property type="match status" value="1"/>
</dbReference>
<evidence type="ECO:0000259" key="1">
    <source>
        <dbReference type="Pfam" id="PF05685"/>
    </source>
</evidence>
<comment type="caution">
    <text evidence="2">The sequence shown here is derived from an EMBL/GenBank/DDBJ whole genome shotgun (WGS) entry which is preliminary data.</text>
</comment>
<protein>
    <submittedName>
        <fullName evidence="2">Uma2 family endonuclease</fullName>
    </submittedName>
</protein>
<name>A0A931I8M9_9NOCA</name>
<keyword evidence="2" id="KW-0378">Hydrolase</keyword>
<dbReference type="InterPro" id="IPR012296">
    <property type="entry name" value="Nuclease_put_TT1808"/>
</dbReference>
<dbReference type="PANTHER" id="PTHR35400:SF3">
    <property type="entry name" value="SLL1072 PROTEIN"/>
    <property type="match status" value="1"/>
</dbReference>
<proteinExistence type="predicted"/>
<keyword evidence="3" id="KW-1185">Reference proteome</keyword>
<dbReference type="GO" id="GO:0004519">
    <property type="term" value="F:endonuclease activity"/>
    <property type="evidence" value="ECO:0007669"/>
    <property type="project" value="UniProtKB-KW"/>
</dbReference>
<evidence type="ECO:0000313" key="3">
    <source>
        <dbReference type="Proteomes" id="UP000655751"/>
    </source>
</evidence>
<reference evidence="2" key="1">
    <citation type="submission" date="2020-11" db="EMBL/GenBank/DDBJ databases">
        <title>Nocardia NEAU-351.nov., a novel actinomycete isolated from the cow dung.</title>
        <authorList>
            <person name="Zhang X."/>
        </authorList>
    </citation>
    <scope>NUCLEOTIDE SEQUENCE</scope>
    <source>
        <strain evidence="2">NEAU-351</strain>
    </source>
</reference>
<accession>A0A931I8M9</accession>
<gene>
    <name evidence="2" type="ORF">IT779_03700</name>
</gene>
<dbReference type="Proteomes" id="UP000655751">
    <property type="component" value="Unassembled WGS sequence"/>
</dbReference>
<dbReference type="InterPro" id="IPR008538">
    <property type="entry name" value="Uma2"/>
</dbReference>
<sequence length="194" mass="20885">MTMSAEVAMLHSLGPTSVNDWLAEPQPSDGSRLELILGYLYMTPAPGGPHQFAAGELFAVLRDAIRASKRADLLALPAVGVRISTGFRTAVIPDVVVVHGGFNRTSFAASDLELAVEVWSPGNTREERDTKISGYASARVPYLWVVELPDGKPARFEGYRLDEEGYRQEVFATAGEVVVAPGPVPVEIDTSTLT</sequence>
<dbReference type="EMBL" id="JADMLG010000001">
    <property type="protein sequence ID" value="MBH0775390.1"/>
    <property type="molecule type" value="Genomic_DNA"/>
</dbReference>
<dbReference type="AlphaFoldDB" id="A0A931I8M9"/>
<dbReference type="InterPro" id="IPR011335">
    <property type="entry name" value="Restrct_endonuc-II-like"/>
</dbReference>
<dbReference type="Gene3D" id="3.90.1570.10">
    <property type="entry name" value="tt1808, chain A"/>
    <property type="match status" value="1"/>
</dbReference>
<keyword evidence="2" id="KW-0255">Endonuclease</keyword>
<dbReference type="RefSeq" id="WP_196147651.1">
    <property type="nucleotide sequence ID" value="NZ_JADMLG010000001.1"/>
</dbReference>
<organism evidence="2 3">
    <name type="scientific">Nocardia bovistercoris</name>
    <dbReference type="NCBI Taxonomy" id="2785916"/>
    <lineage>
        <taxon>Bacteria</taxon>
        <taxon>Bacillati</taxon>
        <taxon>Actinomycetota</taxon>
        <taxon>Actinomycetes</taxon>
        <taxon>Mycobacteriales</taxon>
        <taxon>Nocardiaceae</taxon>
        <taxon>Nocardia</taxon>
    </lineage>
</organism>
<dbReference type="CDD" id="cd06260">
    <property type="entry name" value="DUF820-like"/>
    <property type="match status" value="1"/>
</dbReference>
<dbReference type="Pfam" id="PF05685">
    <property type="entry name" value="Uma2"/>
    <property type="match status" value="1"/>
</dbReference>
<dbReference type="SUPFAM" id="SSF52980">
    <property type="entry name" value="Restriction endonuclease-like"/>
    <property type="match status" value="1"/>
</dbReference>
<feature type="domain" description="Putative restriction endonuclease" evidence="1">
    <location>
        <begin position="28"/>
        <end position="185"/>
    </location>
</feature>